<organism evidence="2 3">
    <name type="scientific">Orchesella dallaii</name>
    <dbReference type="NCBI Taxonomy" id="48710"/>
    <lineage>
        <taxon>Eukaryota</taxon>
        <taxon>Metazoa</taxon>
        <taxon>Ecdysozoa</taxon>
        <taxon>Arthropoda</taxon>
        <taxon>Hexapoda</taxon>
        <taxon>Collembola</taxon>
        <taxon>Entomobryomorpha</taxon>
        <taxon>Entomobryoidea</taxon>
        <taxon>Orchesellidae</taxon>
        <taxon>Orchesellinae</taxon>
        <taxon>Orchesella</taxon>
    </lineage>
</organism>
<evidence type="ECO:0000259" key="1">
    <source>
        <dbReference type="PROSITE" id="PS50097"/>
    </source>
</evidence>
<evidence type="ECO:0000313" key="2">
    <source>
        <dbReference type="EMBL" id="CAL8135859.1"/>
    </source>
</evidence>
<dbReference type="Gene3D" id="3.30.710.10">
    <property type="entry name" value="Potassium Channel Kv1.1, Chain A"/>
    <property type="match status" value="1"/>
</dbReference>
<name>A0ABP1RU34_9HEXA</name>
<sequence>MDENAAVSTRKAYLLKKGEVYLQFVGRPPTRNSERVLLYNGNVETFTCFQDETYDDQQIALVSEAIAKAAELGDNKPKIEMYGKYDTFYDTPRIYTNVSFPQQLVKTLSSILQEPRISIKGTYKVVRQRQGGCHFRSDPAHSHSIGNVVPPSRFEVYSAGPVPVAPYVYPQNAQRHLDAQEGHLHYAYPVYQSNSLTWGPGNFNINWSLVDNQDVEFSVEGLELKENATYQGFNGIEKLAQYYNSGGIEYAQLTYSVILEWNEFGKPDERFEKSILAKLFEGKLLADCVLEASNKMEFECHRNILGANSEVLLRMFESGMQESQTKRIKMEDMSEIAVKMMLDYMYGRNLNLEERQEVEILELLKAAHKYNISKLELAISCFLLYKPMEWFSMDGVLAFYFFAKNVDDLRNLEKKLKAVMRQNTQELAASAMYKEWMEAEPQMAAQFVLQLLEPERRNAAGWIAMRGGNEEHSIVELLF</sequence>
<dbReference type="SMART" id="SM00225">
    <property type="entry name" value="BTB"/>
    <property type="match status" value="1"/>
</dbReference>
<dbReference type="EMBL" id="CAXLJM020000109">
    <property type="protein sequence ID" value="CAL8135859.1"/>
    <property type="molecule type" value="Genomic_DNA"/>
</dbReference>
<gene>
    <name evidence="2" type="ORF">ODALV1_LOCUS26175</name>
</gene>
<evidence type="ECO:0000313" key="3">
    <source>
        <dbReference type="Proteomes" id="UP001642540"/>
    </source>
</evidence>
<dbReference type="InterPro" id="IPR000210">
    <property type="entry name" value="BTB/POZ_dom"/>
</dbReference>
<dbReference type="Proteomes" id="UP001642540">
    <property type="component" value="Unassembled WGS sequence"/>
</dbReference>
<dbReference type="CDD" id="cd18186">
    <property type="entry name" value="BTB_POZ_ZBTB_KLHL-like"/>
    <property type="match status" value="1"/>
</dbReference>
<accession>A0ABP1RU34</accession>
<dbReference type="Pfam" id="PF00651">
    <property type="entry name" value="BTB"/>
    <property type="match status" value="1"/>
</dbReference>
<keyword evidence="3" id="KW-1185">Reference proteome</keyword>
<dbReference type="PANTHER" id="PTHR24413">
    <property type="entry name" value="SPECKLE-TYPE POZ PROTEIN"/>
    <property type="match status" value="1"/>
</dbReference>
<dbReference type="SUPFAM" id="SSF54695">
    <property type="entry name" value="POZ domain"/>
    <property type="match status" value="1"/>
</dbReference>
<comment type="caution">
    <text evidence="2">The sequence shown here is derived from an EMBL/GenBank/DDBJ whole genome shotgun (WGS) entry which is preliminary data.</text>
</comment>
<dbReference type="PROSITE" id="PS50097">
    <property type="entry name" value="BTB"/>
    <property type="match status" value="1"/>
</dbReference>
<reference evidence="2 3" key="1">
    <citation type="submission" date="2024-08" db="EMBL/GenBank/DDBJ databases">
        <authorList>
            <person name="Cucini C."/>
            <person name="Frati F."/>
        </authorList>
    </citation>
    <scope>NUCLEOTIDE SEQUENCE [LARGE SCALE GENOMIC DNA]</scope>
</reference>
<feature type="domain" description="BTB" evidence="1">
    <location>
        <begin position="286"/>
        <end position="354"/>
    </location>
</feature>
<proteinExistence type="predicted"/>
<protein>
    <recommendedName>
        <fullName evidence="1">BTB domain-containing protein</fullName>
    </recommendedName>
</protein>
<dbReference type="InterPro" id="IPR011333">
    <property type="entry name" value="SKP1/BTB/POZ_sf"/>
</dbReference>